<sequence length="230" mass="24876">MACRRPLGPGPGAYKLPATVGFNQHDPSRYRNPMFSFGTNAGFRLKQLGPGPAYRIDRITREGLMSSPAWSFGARFPTRGTLRTPGPGAHAPERCPPTREPRAPQYSMGARLGFALKRAGPAPNAYALQLGRGSPAYTMGARVGFNPKAKSPGPAVYFLRDADVYKTRAPCYTLGARAEGAGRATRTPGPAAYPPNLYNTKKNPYAYSFGTKHGDYACPMIIKEDTMDCL</sequence>
<accession>A0AAU9UKM5</accession>
<dbReference type="Pfam" id="PF07004">
    <property type="entry name" value="SHIPPO-rpt"/>
    <property type="match status" value="6"/>
</dbReference>
<feature type="compositionally biased region" description="Basic and acidic residues" evidence="1">
    <location>
        <begin position="91"/>
        <end position="102"/>
    </location>
</feature>
<evidence type="ECO:0008006" key="4">
    <source>
        <dbReference type="Google" id="ProtNLM"/>
    </source>
</evidence>
<proteinExistence type="predicted"/>
<comment type="caution">
    <text evidence="2">The sequence shown here is derived from an EMBL/GenBank/DDBJ whole genome shotgun (WGS) entry which is preliminary data.</text>
</comment>
<feature type="region of interest" description="Disordered" evidence="1">
    <location>
        <begin position="76"/>
        <end position="102"/>
    </location>
</feature>
<gene>
    <name evidence="2" type="ORF">EEDITHA_LOCUS13642</name>
</gene>
<dbReference type="PANTHER" id="PTHR21580:SF28">
    <property type="entry name" value="BOREALIN N-TERMINAL DOMAIN-CONTAINING PROTEIN-RELATED"/>
    <property type="match status" value="1"/>
</dbReference>
<dbReference type="InterPro" id="IPR051291">
    <property type="entry name" value="CIMAP"/>
</dbReference>
<keyword evidence="3" id="KW-1185">Reference proteome</keyword>
<protein>
    <recommendedName>
        <fullName evidence="4">Outer dense fiber protein 3B</fullName>
    </recommendedName>
</protein>
<organism evidence="2 3">
    <name type="scientific">Euphydryas editha</name>
    <name type="common">Edith's checkerspot</name>
    <dbReference type="NCBI Taxonomy" id="104508"/>
    <lineage>
        <taxon>Eukaryota</taxon>
        <taxon>Metazoa</taxon>
        <taxon>Ecdysozoa</taxon>
        <taxon>Arthropoda</taxon>
        <taxon>Hexapoda</taxon>
        <taxon>Insecta</taxon>
        <taxon>Pterygota</taxon>
        <taxon>Neoptera</taxon>
        <taxon>Endopterygota</taxon>
        <taxon>Lepidoptera</taxon>
        <taxon>Glossata</taxon>
        <taxon>Ditrysia</taxon>
        <taxon>Papilionoidea</taxon>
        <taxon>Nymphalidae</taxon>
        <taxon>Nymphalinae</taxon>
        <taxon>Euphydryas</taxon>
    </lineage>
</organism>
<evidence type="ECO:0000313" key="2">
    <source>
        <dbReference type="EMBL" id="CAH2098538.1"/>
    </source>
</evidence>
<evidence type="ECO:0000256" key="1">
    <source>
        <dbReference type="SAM" id="MobiDB-lite"/>
    </source>
</evidence>
<reference evidence="2" key="1">
    <citation type="submission" date="2022-03" db="EMBL/GenBank/DDBJ databases">
        <authorList>
            <person name="Tunstrom K."/>
        </authorList>
    </citation>
    <scope>NUCLEOTIDE SEQUENCE</scope>
</reference>
<dbReference type="AlphaFoldDB" id="A0AAU9UKM5"/>
<name>A0AAU9UKM5_EUPED</name>
<dbReference type="InterPro" id="IPR010736">
    <property type="entry name" value="SHIPPO-rpt"/>
</dbReference>
<dbReference type="EMBL" id="CAKOGL010000019">
    <property type="protein sequence ID" value="CAH2098538.1"/>
    <property type="molecule type" value="Genomic_DNA"/>
</dbReference>
<dbReference type="PANTHER" id="PTHR21580">
    <property type="entry name" value="SHIPPO-1-RELATED"/>
    <property type="match status" value="1"/>
</dbReference>
<evidence type="ECO:0000313" key="3">
    <source>
        <dbReference type="Proteomes" id="UP001153954"/>
    </source>
</evidence>
<dbReference type="GO" id="GO:0005856">
    <property type="term" value="C:cytoskeleton"/>
    <property type="evidence" value="ECO:0007669"/>
    <property type="project" value="TreeGrafter"/>
</dbReference>
<dbReference type="Proteomes" id="UP001153954">
    <property type="component" value="Unassembled WGS sequence"/>
</dbReference>